<dbReference type="VEuPathDB" id="VectorBase:AARA005818"/>
<sequence>IPSIIKKEVNKENEILNHEIPFEQHQIENHIRTVHVNDFIYDESCKSCNQYEEIIELKNVLKEKTTKCEQFHQVNEFLSKQLEAASKKALQDEREIKRLTKEIGKMQESLLSPTQFTERMENALKDALSVNQIALITKERKQVRWTTVEIRFDQQMTRDIILKIIERLQEKNINVVAIVSDNCQSNIGCWKDLGAHDYNRPYFHHPITKKNVYVFPDAPHLLKLTRNWLLDCGFMYKSKSIKPDLLRDLIDKRNEVEMTPVFKLTENHVSMSPQERQNVKKAAELLSRTTAKSLRWYYHNNPEAEELASFIEAVDSWFSVSNSYSPIAKLDYKKSYIGSEEQKLALHTMFDYVENMRAIGKTNLQVFQKSILMHITSLMLLFDDMKIKHGVKFISTY</sequence>
<protein>
    <recommendedName>
        <fullName evidence="1">Transposable element P transposase-like GTP-binding insertion domain-containing protein</fullName>
    </recommendedName>
</protein>
<keyword evidence="3" id="KW-1185">Reference proteome</keyword>
<feature type="domain" description="Transposable element P transposase-like GTP-binding insertion" evidence="1">
    <location>
        <begin position="220"/>
        <end position="333"/>
    </location>
</feature>
<proteinExistence type="predicted"/>
<dbReference type="AlphaFoldDB" id="A0A182HWY9"/>
<dbReference type="InterPro" id="IPR048366">
    <property type="entry name" value="TNP-like_GBD"/>
</dbReference>
<dbReference type="Pfam" id="PF21788">
    <property type="entry name" value="TNP-like_GBD"/>
    <property type="match status" value="1"/>
</dbReference>
<organism evidence="2 3">
    <name type="scientific">Anopheles arabiensis</name>
    <name type="common">Mosquito</name>
    <dbReference type="NCBI Taxonomy" id="7173"/>
    <lineage>
        <taxon>Eukaryota</taxon>
        <taxon>Metazoa</taxon>
        <taxon>Ecdysozoa</taxon>
        <taxon>Arthropoda</taxon>
        <taxon>Hexapoda</taxon>
        <taxon>Insecta</taxon>
        <taxon>Pterygota</taxon>
        <taxon>Neoptera</taxon>
        <taxon>Endopterygota</taxon>
        <taxon>Diptera</taxon>
        <taxon>Nematocera</taxon>
        <taxon>Culicoidea</taxon>
        <taxon>Culicidae</taxon>
        <taxon>Anophelinae</taxon>
        <taxon>Anopheles</taxon>
    </lineage>
</organism>
<evidence type="ECO:0000313" key="3">
    <source>
        <dbReference type="Proteomes" id="UP000075840"/>
    </source>
</evidence>
<reference evidence="2" key="1">
    <citation type="submission" date="2022-08" db="UniProtKB">
        <authorList>
            <consortium name="EnsemblMetazoa"/>
        </authorList>
    </citation>
    <scope>IDENTIFICATION</scope>
    <source>
        <strain evidence="2">Dongola</strain>
    </source>
</reference>
<accession>A0A182HWY9</accession>
<dbReference type="EnsemblMetazoa" id="AARA005818-RA">
    <property type="protein sequence ID" value="AARA005818-PA"/>
    <property type="gene ID" value="AARA005818"/>
</dbReference>
<evidence type="ECO:0000313" key="2">
    <source>
        <dbReference type="EnsemblMetazoa" id="AARA005818-PA"/>
    </source>
</evidence>
<dbReference type="Proteomes" id="UP000075840">
    <property type="component" value="Unassembled WGS sequence"/>
</dbReference>
<evidence type="ECO:0000259" key="1">
    <source>
        <dbReference type="Pfam" id="PF21788"/>
    </source>
</evidence>
<name>A0A182HWY9_ANOAR</name>
<dbReference type="EMBL" id="APCN01006261">
    <property type="status" value="NOT_ANNOTATED_CDS"/>
    <property type="molecule type" value="Genomic_DNA"/>
</dbReference>